<dbReference type="GO" id="GO:0004439">
    <property type="term" value="F:phosphatidylinositol-4,5-bisphosphate 5-phosphatase activity"/>
    <property type="evidence" value="ECO:0007669"/>
    <property type="project" value="UniProtKB-EC"/>
</dbReference>
<feature type="region of interest" description="Disordered" evidence="6">
    <location>
        <begin position="736"/>
        <end position="790"/>
    </location>
</feature>
<comment type="similarity">
    <text evidence="2">Belongs to the synaptojanin family.</text>
</comment>
<dbReference type="GO" id="GO:0046856">
    <property type="term" value="P:phosphatidylinositol dephosphorylation"/>
    <property type="evidence" value="ECO:0007669"/>
    <property type="project" value="InterPro"/>
</dbReference>
<dbReference type="SMART" id="SM00128">
    <property type="entry name" value="IPPc"/>
    <property type="match status" value="1"/>
</dbReference>
<accession>A0A177BCU6</accession>
<dbReference type="Pfam" id="PF02383">
    <property type="entry name" value="Syja_N"/>
    <property type="match status" value="1"/>
</dbReference>
<dbReference type="Proteomes" id="UP000078046">
    <property type="component" value="Unassembled WGS sequence"/>
</dbReference>
<feature type="compositionally biased region" description="Low complexity" evidence="6">
    <location>
        <begin position="753"/>
        <end position="763"/>
    </location>
</feature>
<organism evidence="8 9">
    <name type="scientific">Intoshia linei</name>
    <dbReference type="NCBI Taxonomy" id="1819745"/>
    <lineage>
        <taxon>Eukaryota</taxon>
        <taxon>Metazoa</taxon>
        <taxon>Spiralia</taxon>
        <taxon>Lophotrochozoa</taxon>
        <taxon>Mesozoa</taxon>
        <taxon>Orthonectida</taxon>
        <taxon>Rhopaluridae</taxon>
        <taxon>Intoshia</taxon>
    </lineage>
</organism>
<dbReference type="InterPro" id="IPR015047">
    <property type="entry name" value="SYNJ1/2_RRM"/>
</dbReference>
<dbReference type="EC" id="3.1.3.36" evidence="4"/>
<gene>
    <name evidence="8" type="ORF">A3Q56_00920</name>
</gene>
<dbReference type="PANTHER" id="PTHR11200">
    <property type="entry name" value="INOSITOL 5-PHOSPHATASE"/>
    <property type="match status" value="1"/>
</dbReference>
<dbReference type="InterPro" id="IPR002013">
    <property type="entry name" value="SAC_dom"/>
</dbReference>
<keyword evidence="9" id="KW-1185">Reference proteome</keyword>
<dbReference type="GO" id="GO:0003676">
    <property type="term" value="F:nucleic acid binding"/>
    <property type="evidence" value="ECO:0007669"/>
    <property type="project" value="InterPro"/>
</dbReference>
<comment type="caution">
    <text evidence="8">The sequence shown here is derived from an EMBL/GenBank/DDBJ whole genome shotgun (WGS) entry which is preliminary data.</text>
</comment>
<dbReference type="InterPro" id="IPR046985">
    <property type="entry name" value="IP5"/>
</dbReference>
<dbReference type="InterPro" id="IPR035979">
    <property type="entry name" value="RBD_domain_sf"/>
</dbReference>
<evidence type="ECO:0000256" key="4">
    <source>
        <dbReference type="ARBA" id="ARBA00013044"/>
    </source>
</evidence>
<dbReference type="PROSITE" id="PS50275">
    <property type="entry name" value="SAC"/>
    <property type="match status" value="1"/>
</dbReference>
<proteinExistence type="inferred from homology"/>
<dbReference type="InterPro" id="IPR000300">
    <property type="entry name" value="IPPc"/>
</dbReference>
<dbReference type="OrthoDB" id="1925875at2759"/>
<dbReference type="InterPro" id="IPR012677">
    <property type="entry name" value="Nucleotide-bd_a/b_plait_sf"/>
</dbReference>
<name>A0A177BCU6_9BILA</name>
<evidence type="ECO:0000256" key="1">
    <source>
        <dbReference type="ARBA" id="ARBA00001786"/>
    </source>
</evidence>
<evidence type="ECO:0000259" key="7">
    <source>
        <dbReference type="PROSITE" id="PS50275"/>
    </source>
</evidence>
<dbReference type="InterPro" id="IPR036691">
    <property type="entry name" value="Endo/exonu/phosph_ase_sf"/>
</dbReference>
<evidence type="ECO:0000256" key="2">
    <source>
        <dbReference type="ARBA" id="ARBA00008943"/>
    </source>
</evidence>
<comment type="similarity">
    <text evidence="3">In the central section; belongs to the inositol 1,4,5-trisphosphate 5-phosphatase family.</text>
</comment>
<dbReference type="SUPFAM" id="SSF54928">
    <property type="entry name" value="RNA-binding domain, RBD"/>
    <property type="match status" value="1"/>
</dbReference>
<dbReference type="EMBL" id="LWCA01000060">
    <property type="protein sequence ID" value="OAF71341.1"/>
    <property type="molecule type" value="Genomic_DNA"/>
</dbReference>
<reference evidence="8 9" key="1">
    <citation type="submission" date="2016-04" db="EMBL/GenBank/DDBJ databases">
        <title>The genome of Intoshia linei affirms orthonectids as highly simplified spiralians.</title>
        <authorList>
            <person name="Mikhailov K.V."/>
            <person name="Slusarev G.S."/>
            <person name="Nikitin M.A."/>
            <person name="Logacheva M.D."/>
            <person name="Penin A."/>
            <person name="Aleoshin V."/>
            <person name="Panchin Y.V."/>
        </authorList>
    </citation>
    <scope>NUCLEOTIDE SEQUENCE [LARGE SCALE GENOMIC DNA]</scope>
    <source>
        <strain evidence="8">Intl2013</strain>
        <tissue evidence="8">Whole animal</tissue>
    </source>
</reference>
<evidence type="ECO:0000256" key="6">
    <source>
        <dbReference type="SAM" id="MobiDB-lite"/>
    </source>
</evidence>
<protein>
    <recommendedName>
        <fullName evidence="4">phosphoinositide 5-phosphatase</fullName>
        <ecNumber evidence="4">3.1.3.36</ecNumber>
    </recommendedName>
</protein>
<feature type="domain" description="SAC" evidence="7">
    <location>
        <begin position="1"/>
        <end position="220"/>
    </location>
</feature>
<keyword evidence="5" id="KW-0378">Hydrolase</keyword>
<dbReference type="Pfam" id="PF22669">
    <property type="entry name" value="Exo_endo_phos2"/>
    <property type="match status" value="1"/>
</dbReference>
<dbReference type="Gene3D" id="3.30.70.330">
    <property type="match status" value="1"/>
</dbReference>
<evidence type="ECO:0000313" key="9">
    <source>
        <dbReference type="Proteomes" id="UP000078046"/>
    </source>
</evidence>
<dbReference type="SUPFAM" id="SSF56219">
    <property type="entry name" value="DNase I-like"/>
    <property type="match status" value="1"/>
</dbReference>
<dbReference type="Pfam" id="PF08952">
    <property type="entry name" value="DUF1866"/>
    <property type="match status" value="1"/>
</dbReference>
<comment type="catalytic activity">
    <reaction evidence="1">
        <text>a 1,2-diacyl-sn-glycero-3-phospho-(1D-myo-inositol-4,5-bisphosphate) + H2O = a 1,2-diacyl-sn-glycero-3-phospho-(1D-myo-inositol 4-phosphate) + phosphate</text>
        <dbReference type="Rhea" id="RHEA:22764"/>
        <dbReference type="ChEBI" id="CHEBI:15377"/>
        <dbReference type="ChEBI" id="CHEBI:43474"/>
        <dbReference type="ChEBI" id="CHEBI:58178"/>
        <dbReference type="ChEBI" id="CHEBI:58456"/>
        <dbReference type="EC" id="3.1.3.36"/>
    </reaction>
</comment>
<evidence type="ECO:0000313" key="8">
    <source>
        <dbReference type="EMBL" id="OAF71341.1"/>
    </source>
</evidence>
<dbReference type="AlphaFoldDB" id="A0A177BCU6"/>
<dbReference type="PANTHER" id="PTHR11200:SF257">
    <property type="entry name" value="PHOSPHOINOSITIDE 5-PHOSPHATASE"/>
    <property type="match status" value="1"/>
</dbReference>
<dbReference type="Gene3D" id="3.60.10.10">
    <property type="entry name" value="Endonuclease/exonuclease/phosphatase"/>
    <property type="match status" value="1"/>
</dbReference>
<evidence type="ECO:0000256" key="5">
    <source>
        <dbReference type="ARBA" id="ARBA00022801"/>
    </source>
</evidence>
<evidence type="ECO:0000256" key="3">
    <source>
        <dbReference type="ARBA" id="ARBA00009678"/>
    </source>
</evidence>
<sequence length="901" mass="103220">MSYSYYILNHMLIVIDEDTTLSVVILRGTIPLFWNQRGIQVGSHRIQYPRSIQSTMPSFQRHFSQLFKTYGNIYIINLVSEKQDELIISRKYQSCINLWNSFNNTQKIKFKHIDFHAQVKKFNFENAMRQLYMDHLRSFTDNHIVLMKGTFCLNKQRSTFRVNCIDCLDRTNALQAYICTQYLIKMLNMINRVKDLREFQLALNDCWTLNGNAISTIYTGTGALNSNHKAIDAMRSTTRAINNNFGMDEGKNESFDLMVNGFSPKTDIGEKMSSLLPRSLRNLPLNVAQTLISRRKEYIVNKAIRVSFTTWNVNSIKESRIDSDCLNSLLNDMALYLSIKHPESDVENLIPIRLCCTEVVDLNASNIVYSGSVQANKWKDVLLRVLNANGQRKFRLLHSLQLVGVVLYIFVKADLVPYVRYVSSDSTKTGFRGTVGNKGSVAIRFNLFGNSFCFINSHFTAGQSEFKERNADFYTALTKLTFPCSRSILCSDFLFWCGDMNYRINSNNKIVKSCIKSNKLNTLLRLDQLNVNKLNGSVFGGFKEGGITFNPTYKFDVNTNVYDTSDKNRIPSWCDRILYKYRNYPDKHNKENAIKLLYYSSSPDIVCSDHKPVTAAFEVLVDIPDNNKLKEIYKNTIIDSGPYDCSIIVYNETKESMNQQNLLLFFKHWGGITYMRGTRENVIITFDNSISALNALSFNNIKFNNIILKVELFCHSYHDIYNEEWVDEEVYNTIKDSKDRTSSDEMNEDIDYNQDSYNDSDSSSEPDLLYTSEEKGRGVRPPPPIIDLLADNSIKNSSTDSNAEYSKTSLTFDLLGSSEKKSSESGNIENILFSTNSYSSSTNIISLNSADYNCPIKPNRTIKSDSTLSMGIDPKQKYPNEFHLNLSFNDEIAQPDTKNKN</sequence>